<protein>
    <submittedName>
        <fullName evidence="1">DUF2993 domain-containing protein</fullName>
    </submittedName>
</protein>
<reference evidence="1 2" key="1">
    <citation type="submission" date="2020-03" db="EMBL/GenBank/DDBJ databases">
        <title>WGS of actinomycetes isolated from Thailand.</title>
        <authorList>
            <person name="Thawai C."/>
        </authorList>
    </citation>
    <scope>NUCLEOTIDE SEQUENCE [LARGE SCALE GENOMIC DNA]</scope>
    <source>
        <strain evidence="1 2">PLAI 1-29</strain>
    </source>
</reference>
<proteinExistence type="predicted"/>
<dbReference type="Pfam" id="PF11209">
    <property type="entry name" value="LmeA"/>
    <property type="match status" value="1"/>
</dbReference>
<evidence type="ECO:0000313" key="1">
    <source>
        <dbReference type="EMBL" id="NJQ00060.1"/>
    </source>
</evidence>
<dbReference type="EMBL" id="JAATEN010000003">
    <property type="protein sequence ID" value="NJQ00060.1"/>
    <property type="molecule type" value="Genomic_DNA"/>
</dbReference>
<accession>A0ABX1BQQ0</accession>
<dbReference type="InterPro" id="IPR021373">
    <property type="entry name" value="DUF2993"/>
</dbReference>
<comment type="caution">
    <text evidence="1">The sequence shown here is derived from an EMBL/GenBank/DDBJ whole genome shotgun (WGS) entry which is preliminary data.</text>
</comment>
<dbReference type="Proteomes" id="UP000695264">
    <property type="component" value="Unassembled WGS sequence"/>
</dbReference>
<gene>
    <name evidence="1" type="ORF">HCK00_05790</name>
</gene>
<organism evidence="1 2">
    <name type="scientific">Streptomyces zingiberis</name>
    <dbReference type="NCBI Taxonomy" id="2053010"/>
    <lineage>
        <taxon>Bacteria</taxon>
        <taxon>Bacillati</taxon>
        <taxon>Actinomycetota</taxon>
        <taxon>Actinomycetes</taxon>
        <taxon>Kitasatosporales</taxon>
        <taxon>Streptomycetaceae</taxon>
        <taxon>Streptomyces</taxon>
    </lineage>
</organism>
<dbReference type="RefSeq" id="WP_168100635.1">
    <property type="nucleotide sequence ID" value="NZ_JAATEN010000003.1"/>
</dbReference>
<sequence>MRALRILLILAVVLGGLFVAADRLAVNLAEGEAAKKIKSSQALSGDPEVSIQGFPFLTQAATQKLDDVRVTMDGMRVEANGQSVRLTTMRAQLRDVALENNFSSATAAAASGTATISYDDLSKLAEEGITVGYGGKDDSGKPQVKVTAGIQLPTGQAFERSVVSTVSVTGGDTIRLRAEEIATDGLPGVEDLVRSRIDMERKIAGLPKGLELESVKPAAKGIEITFTGRQVALAG</sequence>
<keyword evidence="2" id="KW-1185">Reference proteome</keyword>
<evidence type="ECO:0000313" key="2">
    <source>
        <dbReference type="Proteomes" id="UP000695264"/>
    </source>
</evidence>
<name>A0ABX1BQQ0_9ACTN</name>